<organism evidence="1 2">
    <name type="scientific">Lentilactobacillus kosonis</name>
    <dbReference type="NCBI Taxonomy" id="2810561"/>
    <lineage>
        <taxon>Bacteria</taxon>
        <taxon>Bacillati</taxon>
        <taxon>Bacillota</taxon>
        <taxon>Bacilli</taxon>
        <taxon>Lactobacillales</taxon>
        <taxon>Lactobacillaceae</taxon>
        <taxon>Lentilactobacillus</taxon>
    </lineage>
</organism>
<dbReference type="Proteomes" id="UP000286974">
    <property type="component" value="Unassembled WGS sequence"/>
</dbReference>
<dbReference type="STRING" id="1138822.PL11_005250"/>
<dbReference type="EMBL" id="BEXA01000003">
    <property type="protein sequence ID" value="GAY73515.1"/>
    <property type="molecule type" value="Genomic_DNA"/>
</dbReference>
<protein>
    <submittedName>
        <fullName evidence="1">Uncharacterized protein</fullName>
    </submittedName>
</protein>
<name>A0A401FMA6_9LACO</name>
<sequence>MMNESRLAAIVAVYARYNVVIETNGMKIIGINHHEVDFDANTYMQNQLIELIAKVLANQMIKEVFDQEFGN</sequence>
<proteinExistence type="predicted"/>
<reference evidence="1 2" key="1">
    <citation type="submission" date="2017-11" db="EMBL/GenBank/DDBJ databases">
        <title>Draft Genome Sequence of Lactobacillus curieae NBRC 111893 isolated from Koso, a Japanese sugar-Vegetable Fermented Beverage.</title>
        <authorList>
            <person name="Chiou T.Y."/>
            <person name="Oshima K."/>
            <person name="Suda W."/>
            <person name="Hattori M."/>
            <person name="Takahashi T."/>
        </authorList>
    </citation>
    <scope>NUCLEOTIDE SEQUENCE [LARGE SCALE GENOMIC DNA]</scope>
    <source>
        <strain evidence="1 2">NBRC111893</strain>
    </source>
</reference>
<gene>
    <name evidence="1" type="ORF">NBRC111893_1661</name>
</gene>
<dbReference type="AlphaFoldDB" id="A0A401FMA6"/>
<dbReference type="RefSeq" id="WP_125008463.1">
    <property type="nucleotide sequence ID" value="NZ_BEXA01000003.1"/>
</dbReference>
<comment type="caution">
    <text evidence="1">The sequence shown here is derived from an EMBL/GenBank/DDBJ whole genome shotgun (WGS) entry which is preliminary data.</text>
</comment>
<evidence type="ECO:0000313" key="1">
    <source>
        <dbReference type="EMBL" id="GAY73515.1"/>
    </source>
</evidence>
<dbReference type="OrthoDB" id="2317518at2"/>
<accession>A0A401FMA6</accession>
<evidence type="ECO:0000313" key="2">
    <source>
        <dbReference type="Proteomes" id="UP000286974"/>
    </source>
</evidence>
<keyword evidence="2" id="KW-1185">Reference proteome</keyword>